<evidence type="ECO:0000256" key="1">
    <source>
        <dbReference type="PROSITE-ProRule" id="PRU00371"/>
    </source>
</evidence>
<evidence type="ECO:0000313" key="5">
    <source>
        <dbReference type="RefSeq" id="XP_015190764.1"/>
    </source>
</evidence>
<dbReference type="PANTHER" id="PTHR12243">
    <property type="entry name" value="MADF DOMAIN TRANSCRIPTION FACTOR"/>
    <property type="match status" value="1"/>
</dbReference>
<protein>
    <submittedName>
        <fullName evidence="5">Uncharacterized protein LOC107074140</fullName>
    </submittedName>
</protein>
<gene>
    <name evidence="5" type="primary">LOC107074140</name>
</gene>
<dbReference type="Proteomes" id="UP000694924">
    <property type="component" value="Unplaced"/>
</dbReference>
<comment type="subcellular location">
    <subcellularLocation>
        <location evidence="1">Nucleus</location>
    </subcellularLocation>
</comment>
<dbReference type="SMART" id="SM00595">
    <property type="entry name" value="MADF"/>
    <property type="match status" value="1"/>
</dbReference>
<name>A0ABM1JE76_POLDO</name>
<evidence type="ECO:0000259" key="3">
    <source>
        <dbReference type="PROSITE" id="PS51031"/>
    </source>
</evidence>
<dbReference type="PROSITE" id="PS51031">
    <property type="entry name" value="BESS"/>
    <property type="match status" value="1"/>
</dbReference>
<proteinExistence type="predicted"/>
<dbReference type="Pfam" id="PF10545">
    <property type="entry name" value="MADF_DNA_bdg"/>
    <property type="match status" value="1"/>
</dbReference>
<sequence length="230" mass="26890">MCETETLIDLVKNYPILYNMKNKYYKDINKKATVWKEIAIQLDLEDGTVAKNKWRHLRDCYGKYLRSQSDATGHSNKKYKRWTWANQMDFLKPYVTTRQIDSIHVGSHSDSDTDTKIKSEPAAHEDIVQYFNDSHHNEETSVPRHCSLQPTLNLNIPEETIEYLQTRKVQKCMDAMDLLFLSYAQTLKTLSPQRQIAIKLQIAQIINNAEIAQLEERDRLRFPTSSHTPT</sequence>
<dbReference type="RefSeq" id="XP_015190764.1">
    <property type="nucleotide sequence ID" value="XM_015335278.1"/>
</dbReference>
<keyword evidence="4" id="KW-1185">Reference proteome</keyword>
<organism evidence="4 5">
    <name type="scientific">Polistes dominula</name>
    <name type="common">European paper wasp</name>
    <name type="synonym">Vespa dominula</name>
    <dbReference type="NCBI Taxonomy" id="743375"/>
    <lineage>
        <taxon>Eukaryota</taxon>
        <taxon>Metazoa</taxon>
        <taxon>Ecdysozoa</taxon>
        <taxon>Arthropoda</taxon>
        <taxon>Hexapoda</taxon>
        <taxon>Insecta</taxon>
        <taxon>Pterygota</taxon>
        <taxon>Neoptera</taxon>
        <taxon>Endopterygota</taxon>
        <taxon>Hymenoptera</taxon>
        <taxon>Apocrita</taxon>
        <taxon>Aculeata</taxon>
        <taxon>Vespoidea</taxon>
        <taxon>Vespidae</taxon>
        <taxon>Polistinae</taxon>
        <taxon>Polistini</taxon>
        <taxon>Polistes</taxon>
    </lineage>
</organism>
<dbReference type="InterPro" id="IPR039353">
    <property type="entry name" value="TF_Adf1"/>
</dbReference>
<dbReference type="GeneID" id="107074140"/>
<evidence type="ECO:0000259" key="2">
    <source>
        <dbReference type="PROSITE" id="PS51029"/>
    </source>
</evidence>
<dbReference type="PANTHER" id="PTHR12243:SF67">
    <property type="entry name" value="COREPRESSOR OF PANGOLIN, ISOFORM A-RELATED"/>
    <property type="match status" value="1"/>
</dbReference>
<dbReference type="PROSITE" id="PS51029">
    <property type="entry name" value="MADF"/>
    <property type="match status" value="1"/>
</dbReference>
<dbReference type="InterPro" id="IPR006578">
    <property type="entry name" value="MADF-dom"/>
</dbReference>
<dbReference type="InterPro" id="IPR004210">
    <property type="entry name" value="BESS_motif"/>
</dbReference>
<evidence type="ECO:0000313" key="4">
    <source>
        <dbReference type="Proteomes" id="UP000694924"/>
    </source>
</evidence>
<accession>A0ABM1JE76</accession>
<feature type="domain" description="BESS" evidence="3">
    <location>
        <begin position="173"/>
        <end position="212"/>
    </location>
</feature>
<reference evidence="5" key="1">
    <citation type="submission" date="2025-08" db="UniProtKB">
        <authorList>
            <consortium name="RefSeq"/>
        </authorList>
    </citation>
    <scope>IDENTIFICATION</scope>
    <source>
        <tissue evidence="5">Whole body</tissue>
    </source>
</reference>
<feature type="domain" description="MADF" evidence="2">
    <location>
        <begin position="6"/>
        <end position="96"/>
    </location>
</feature>
<keyword evidence="1" id="KW-0539">Nucleus</keyword>